<keyword evidence="3" id="KW-1185">Reference proteome</keyword>
<name>A0ABR3VJE2_HUMIN</name>
<evidence type="ECO:0000313" key="3">
    <source>
        <dbReference type="Proteomes" id="UP001583172"/>
    </source>
</evidence>
<keyword evidence="1" id="KW-1133">Transmembrane helix</keyword>
<protein>
    <submittedName>
        <fullName evidence="2">Uncharacterized protein</fullName>
    </submittedName>
</protein>
<sequence>MPPLHLHIALTLHLLIEFPASLSFLLQPRAQLPGATPEAVLVLRNLGGLLMATNLVCLVLLHFLSKAATSDSSPLVEHLTGMVCVALGTYHVWPAHRAWVRMRKRNRGEGVVGQSEKRILGGPVVHFWVHLVCLGAMMGSGGAVLMREREV</sequence>
<feature type="transmembrane region" description="Helical" evidence="1">
    <location>
        <begin position="127"/>
        <end position="146"/>
    </location>
</feature>
<dbReference type="Proteomes" id="UP001583172">
    <property type="component" value="Unassembled WGS sequence"/>
</dbReference>
<comment type="caution">
    <text evidence="2">The sequence shown here is derived from an EMBL/GenBank/DDBJ whole genome shotgun (WGS) entry which is preliminary data.</text>
</comment>
<gene>
    <name evidence="2" type="ORF">VTJ49DRAFT_6465</name>
</gene>
<organism evidence="2 3">
    <name type="scientific">Humicola insolens</name>
    <name type="common">Soft-rot fungus</name>
    <dbReference type="NCBI Taxonomy" id="85995"/>
    <lineage>
        <taxon>Eukaryota</taxon>
        <taxon>Fungi</taxon>
        <taxon>Dikarya</taxon>
        <taxon>Ascomycota</taxon>
        <taxon>Pezizomycotina</taxon>
        <taxon>Sordariomycetes</taxon>
        <taxon>Sordariomycetidae</taxon>
        <taxon>Sordariales</taxon>
        <taxon>Chaetomiaceae</taxon>
        <taxon>Mycothermus</taxon>
    </lineage>
</organism>
<keyword evidence="1" id="KW-0812">Transmembrane</keyword>
<evidence type="ECO:0000313" key="2">
    <source>
        <dbReference type="EMBL" id="KAL1841866.1"/>
    </source>
</evidence>
<evidence type="ECO:0000256" key="1">
    <source>
        <dbReference type="SAM" id="Phobius"/>
    </source>
</evidence>
<keyword evidence="1" id="KW-0472">Membrane</keyword>
<reference evidence="2 3" key="1">
    <citation type="journal article" date="2024" name="Commun. Biol.">
        <title>Comparative genomic analysis of thermophilic fungi reveals convergent evolutionary adaptations and gene losses.</title>
        <authorList>
            <person name="Steindorff A.S."/>
            <person name="Aguilar-Pontes M.V."/>
            <person name="Robinson A.J."/>
            <person name="Andreopoulos B."/>
            <person name="LaButti K."/>
            <person name="Kuo A."/>
            <person name="Mondo S."/>
            <person name="Riley R."/>
            <person name="Otillar R."/>
            <person name="Haridas S."/>
            <person name="Lipzen A."/>
            <person name="Grimwood J."/>
            <person name="Schmutz J."/>
            <person name="Clum A."/>
            <person name="Reid I.D."/>
            <person name="Moisan M.C."/>
            <person name="Butler G."/>
            <person name="Nguyen T.T.M."/>
            <person name="Dewar K."/>
            <person name="Conant G."/>
            <person name="Drula E."/>
            <person name="Henrissat B."/>
            <person name="Hansel C."/>
            <person name="Singer S."/>
            <person name="Hutchinson M.I."/>
            <person name="de Vries R.P."/>
            <person name="Natvig D.O."/>
            <person name="Powell A.J."/>
            <person name="Tsang A."/>
            <person name="Grigoriev I.V."/>
        </authorList>
    </citation>
    <scope>NUCLEOTIDE SEQUENCE [LARGE SCALE GENOMIC DNA]</scope>
    <source>
        <strain evidence="2 3">CBS 620.91</strain>
    </source>
</reference>
<proteinExistence type="predicted"/>
<accession>A0ABR3VJE2</accession>
<feature type="transmembrane region" description="Helical" evidence="1">
    <location>
        <begin position="75"/>
        <end position="93"/>
    </location>
</feature>
<feature type="transmembrane region" description="Helical" evidence="1">
    <location>
        <begin position="39"/>
        <end position="63"/>
    </location>
</feature>
<dbReference type="EMBL" id="JAZGSY010000061">
    <property type="protein sequence ID" value="KAL1841866.1"/>
    <property type="molecule type" value="Genomic_DNA"/>
</dbReference>